<reference evidence="1 2" key="1">
    <citation type="journal article" date="2014" name="Am. J. Bot.">
        <title>Genome assembly and annotation for red clover (Trifolium pratense; Fabaceae).</title>
        <authorList>
            <person name="Istvanek J."/>
            <person name="Jaros M."/>
            <person name="Krenek A."/>
            <person name="Repkova J."/>
        </authorList>
    </citation>
    <scope>NUCLEOTIDE SEQUENCE [LARGE SCALE GENOMIC DNA]</scope>
    <source>
        <strain evidence="2">cv. Tatra</strain>
        <tissue evidence="1">Young leaves</tissue>
    </source>
</reference>
<protein>
    <recommendedName>
        <fullName evidence="3">Retrovirus-related Pol polyprotein from transposon TNT 1-94</fullName>
    </recommendedName>
</protein>
<accession>A0A2K3KGF0</accession>
<evidence type="ECO:0008006" key="3">
    <source>
        <dbReference type="Google" id="ProtNLM"/>
    </source>
</evidence>
<dbReference type="EMBL" id="ASHM01178124">
    <property type="protein sequence ID" value="PNX65343.1"/>
    <property type="molecule type" value="Genomic_DNA"/>
</dbReference>
<dbReference type="PANTHER" id="PTHR11439:SF467">
    <property type="entry name" value="INTEGRASE CATALYTIC DOMAIN-CONTAINING PROTEIN"/>
    <property type="match status" value="1"/>
</dbReference>
<dbReference type="PANTHER" id="PTHR11439">
    <property type="entry name" value="GAG-POL-RELATED RETROTRANSPOSON"/>
    <property type="match status" value="1"/>
</dbReference>
<name>A0A2K3KGF0_TRIPR</name>
<proteinExistence type="predicted"/>
<reference evidence="1 2" key="2">
    <citation type="journal article" date="2017" name="Front. Plant Sci.">
        <title>Gene Classification and Mining of Molecular Markers Useful in Red Clover (Trifolium pratense) Breeding.</title>
        <authorList>
            <person name="Istvanek J."/>
            <person name="Dluhosova J."/>
            <person name="Dluhos P."/>
            <person name="Patkova L."/>
            <person name="Nedelnik J."/>
            <person name="Repkova J."/>
        </authorList>
    </citation>
    <scope>NUCLEOTIDE SEQUENCE [LARGE SCALE GENOMIC DNA]</scope>
    <source>
        <strain evidence="2">cv. Tatra</strain>
        <tissue evidence="1">Young leaves</tissue>
    </source>
</reference>
<sequence length="54" mass="6095">MEHVPYASAVGSLMYAMVCTRPDISQAVSVVSRFMANPGKTHWEAVKWILRLCR</sequence>
<evidence type="ECO:0000313" key="2">
    <source>
        <dbReference type="Proteomes" id="UP000236291"/>
    </source>
</evidence>
<organism evidence="1 2">
    <name type="scientific">Trifolium pratense</name>
    <name type="common">Red clover</name>
    <dbReference type="NCBI Taxonomy" id="57577"/>
    <lineage>
        <taxon>Eukaryota</taxon>
        <taxon>Viridiplantae</taxon>
        <taxon>Streptophyta</taxon>
        <taxon>Embryophyta</taxon>
        <taxon>Tracheophyta</taxon>
        <taxon>Spermatophyta</taxon>
        <taxon>Magnoliopsida</taxon>
        <taxon>eudicotyledons</taxon>
        <taxon>Gunneridae</taxon>
        <taxon>Pentapetalae</taxon>
        <taxon>rosids</taxon>
        <taxon>fabids</taxon>
        <taxon>Fabales</taxon>
        <taxon>Fabaceae</taxon>
        <taxon>Papilionoideae</taxon>
        <taxon>50 kb inversion clade</taxon>
        <taxon>NPAAA clade</taxon>
        <taxon>Hologalegina</taxon>
        <taxon>IRL clade</taxon>
        <taxon>Trifolieae</taxon>
        <taxon>Trifolium</taxon>
    </lineage>
</organism>
<comment type="caution">
    <text evidence="1">The sequence shown here is derived from an EMBL/GenBank/DDBJ whole genome shotgun (WGS) entry which is preliminary data.</text>
</comment>
<dbReference type="Proteomes" id="UP000236291">
    <property type="component" value="Unassembled WGS sequence"/>
</dbReference>
<dbReference type="AlphaFoldDB" id="A0A2K3KGF0"/>
<gene>
    <name evidence="1" type="ORF">L195_g062550</name>
</gene>
<evidence type="ECO:0000313" key="1">
    <source>
        <dbReference type="EMBL" id="PNX65343.1"/>
    </source>
</evidence>